<dbReference type="AlphaFoldDB" id="A0A1Q9CPD2"/>
<dbReference type="EMBL" id="LSRX01001019">
    <property type="protein sequence ID" value="OLP84774.1"/>
    <property type="molecule type" value="Genomic_DNA"/>
</dbReference>
<dbReference type="Proteomes" id="UP000186817">
    <property type="component" value="Unassembled WGS sequence"/>
</dbReference>
<organism evidence="1 2">
    <name type="scientific">Symbiodinium microadriaticum</name>
    <name type="common">Dinoflagellate</name>
    <name type="synonym">Zooxanthella microadriatica</name>
    <dbReference type="NCBI Taxonomy" id="2951"/>
    <lineage>
        <taxon>Eukaryota</taxon>
        <taxon>Sar</taxon>
        <taxon>Alveolata</taxon>
        <taxon>Dinophyceae</taxon>
        <taxon>Suessiales</taxon>
        <taxon>Symbiodiniaceae</taxon>
        <taxon>Symbiodinium</taxon>
    </lineage>
</organism>
<evidence type="ECO:0000313" key="2">
    <source>
        <dbReference type="Proteomes" id="UP000186817"/>
    </source>
</evidence>
<evidence type="ECO:0000313" key="1">
    <source>
        <dbReference type="EMBL" id="OLP84774.1"/>
    </source>
</evidence>
<gene>
    <name evidence="1" type="ORF">AK812_SmicGene34314</name>
</gene>
<dbReference type="OrthoDB" id="487887at2759"/>
<comment type="caution">
    <text evidence="1">The sequence shown here is derived from an EMBL/GenBank/DDBJ whole genome shotgun (WGS) entry which is preliminary data.</text>
</comment>
<sequence length="178" mass="19619">MEPEYESPPGLGLDLSVLRAMLGEQADLIRTSSEQNLGKLQGAWIKHFEQLRDKVAAQNTFVQQLSERCRYLEDQLQQLMGARHRAEAATATKVIQNSGSGNVRQKAAWQASRVSLVRSKVQGATTIVAPATVTPKETYVVSTQGKDSDEVVVRTLVGDYMETGTNHGRKVFKKGFTV</sequence>
<proteinExistence type="predicted"/>
<reference evidence="1 2" key="1">
    <citation type="submission" date="2016-02" db="EMBL/GenBank/DDBJ databases">
        <title>Genome analysis of coral dinoflagellate symbionts highlights evolutionary adaptations to a symbiotic lifestyle.</title>
        <authorList>
            <person name="Aranda M."/>
            <person name="Li Y."/>
            <person name="Liew Y.J."/>
            <person name="Baumgarten S."/>
            <person name="Simakov O."/>
            <person name="Wilson M."/>
            <person name="Piel J."/>
            <person name="Ashoor H."/>
            <person name="Bougouffa S."/>
            <person name="Bajic V.B."/>
            <person name="Ryu T."/>
            <person name="Ravasi T."/>
            <person name="Bayer T."/>
            <person name="Micklem G."/>
            <person name="Kim H."/>
            <person name="Bhak J."/>
            <person name="Lajeunesse T.C."/>
            <person name="Voolstra C.R."/>
        </authorList>
    </citation>
    <scope>NUCLEOTIDE SEQUENCE [LARGE SCALE GENOMIC DNA]</scope>
    <source>
        <strain evidence="1 2">CCMP2467</strain>
    </source>
</reference>
<name>A0A1Q9CPD2_SYMMI</name>
<protein>
    <submittedName>
        <fullName evidence="1">Uncharacterized protein</fullName>
    </submittedName>
</protein>
<keyword evidence="2" id="KW-1185">Reference proteome</keyword>
<accession>A0A1Q9CPD2</accession>